<gene>
    <name evidence="2" type="ORF">Sradi_7276600</name>
</gene>
<protein>
    <submittedName>
        <fullName evidence="2">Uncharacterized protein</fullName>
    </submittedName>
</protein>
<evidence type="ECO:0000313" key="2">
    <source>
        <dbReference type="EMBL" id="KAL0281973.1"/>
    </source>
</evidence>
<evidence type="ECO:0000256" key="1">
    <source>
        <dbReference type="SAM" id="MobiDB-lite"/>
    </source>
</evidence>
<dbReference type="EMBL" id="JACGWJ010001506">
    <property type="protein sequence ID" value="KAL0281973.1"/>
    <property type="molecule type" value="Genomic_DNA"/>
</dbReference>
<accession>A0AAW2IJR2</accession>
<dbReference type="AlphaFoldDB" id="A0AAW2IJR2"/>
<organism evidence="2">
    <name type="scientific">Sesamum radiatum</name>
    <name type="common">Black benniseed</name>
    <dbReference type="NCBI Taxonomy" id="300843"/>
    <lineage>
        <taxon>Eukaryota</taxon>
        <taxon>Viridiplantae</taxon>
        <taxon>Streptophyta</taxon>
        <taxon>Embryophyta</taxon>
        <taxon>Tracheophyta</taxon>
        <taxon>Spermatophyta</taxon>
        <taxon>Magnoliopsida</taxon>
        <taxon>eudicotyledons</taxon>
        <taxon>Gunneridae</taxon>
        <taxon>Pentapetalae</taxon>
        <taxon>asterids</taxon>
        <taxon>lamiids</taxon>
        <taxon>Lamiales</taxon>
        <taxon>Pedaliaceae</taxon>
        <taxon>Sesamum</taxon>
    </lineage>
</organism>
<feature type="region of interest" description="Disordered" evidence="1">
    <location>
        <begin position="29"/>
        <end position="72"/>
    </location>
</feature>
<sequence>MKNLAHDQFHFNHFHCSIRLRQMRKLAPTTYNATGNASRLAHGDHYSGLDRPPRDRPPEDGDRYRSKPESIK</sequence>
<reference evidence="2" key="2">
    <citation type="journal article" date="2024" name="Plant">
        <title>Genomic evolution and insights into agronomic trait innovations of Sesamum species.</title>
        <authorList>
            <person name="Miao H."/>
            <person name="Wang L."/>
            <person name="Qu L."/>
            <person name="Liu H."/>
            <person name="Sun Y."/>
            <person name="Le M."/>
            <person name="Wang Q."/>
            <person name="Wei S."/>
            <person name="Zheng Y."/>
            <person name="Lin W."/>
            <person name="Duan Y."/>
            <person name="Cao H."/>
            <person name="Xiong S."/>
            <person name="Wang X."/>
            <person name="Wei L."/>
            <person name="Li C."/>
            <person name="Ma Q."/>
            <person name="Ju M."/>
            <person name="Zhao R."/>
            <person name="Li G."/>
            <person name="Mu C."/>
            <person name="Tian Q."/>
            <person name="Mei H."/>
            <person name="Zhang T."/>
            <person name="Gao T."/>
            <person name="Zhang H."/>
        </authorList>
    </citation>
    <scope>NUCLEOTIDE SEQUENCE</scope>
    <source>
        <strain evidence="2">G02</strain>
    </source>
</reference>
<feature type="compositionally biased region" description="Basic and acidic residues" evidence="1">
    <location>
        <begin position="41"/>
        <end position="72"/>
    </location>
</feature>
<comment type="caution">
    <text evidence="2">The sequence shown here is derived from an EMBL/GenBank/DDBJ whole genome shotgun (WGS) entry which is preliminary data.</text>
</comment>
<name>A0AAW2IJR2_SESRA</name>
<proteinExistence type="predicted"/>
<reference evidence="2" key="1">
    <citation type="submission" date="2020-06" db="EMBL/GenBank/DDBJ databases">
        <authorList>
            <person name="Li T."/>
            <person name="Hu X."/>
            <person name="Zhang T."/>
            <person name="Song X."/>
            <person name="Zhang H."/>
            <person name="Dai N."/>
            <person name="Sheng W."/>
            <person name="Hou X."/>
            <person name="Wei L."/>
        </authorList>
    </citation>
    <scope>NUCLEOTIDE SEQUENCE</scope>
    <source>
        <strain evidence="2">G02</strain>
        <tissue evidence="2">Leaf</tissue>
    </source>
</reference>